<evidence type="ECO:0000313" key="2">
    <source>
        <dbReference type="Proteomes" id="UP001162483"/>
    </source>
</evidence>
<evidence type="ECO:0000313" key="1">
    <source>
        <dbReference type="EMBL" id="CAI9552616.1"/>
    </source>
</evidence>
<keyword evidence="2" id="KW-1185">Reference proteome</keyword>
<dbReference type="Proteomes" id="UP001162483">
    <property type="component" value="Unassembled WGS sequence"/>
</dbReference>
<proteinExistence type="predicted"/>
<sequence>MNKKKMRFQKLFSFNLGIMGSYHANTDYQGWTDHLETRLLPEGPGCPW</sequence>
<organism evidence="1 2">
    <name type="scientific">Staurois parvus</name>
    <dbReference type="NCBI Taxonomy" id="386267"/>
    <lineage>
        <taxon>Eukaryota</taxon>
        <taxon>Metazoa</taxon>
        <taxon>Chordata</taxon>
        <taxon>Craniata</taxon>
        <taxon>Vertebrata</taxon>
        <taxon>Euteleostomi</taxon>
        <taxon>Amphibia</taxon>
        <taxon>Batrachia</taxon>
        <taxon>Anura</taxon>
        <taxon>Neobatrachia</taxon>
        <taxon>Ranoidea</taxon>
        <taxon>Ranidae</taxon>
        <taxon>Staurois</taxon>
    </lineage>
</organism>
<comment type="caution">
    <text evidence="1">The sequence shown here is derived from an EMBL/GenBank/DDBJ whole genome shotgun (WGS) entry which is preliminary data.</text>
</comment>
<name>A0ABN9BZN1_9NEOB</name>
<dbReference type="EMBL" id="CATNWA010006686">
    <property type="protein sequence ID" value="CAI9552616.1"/>
    <property type="molecule type" value="Genomic_DNA"/>
</dbReference>
<reference evidence="1" key="1">
    <citation type="submission" date="2023-05" db="EMBL/GenBank/DDBJ databases">
        <authorList>
            <person name="Stuckert A."/>
        </authorList>
    </citation>
    <scope>NUCLEOTIDE SEQUENCE</scope>
</reference>
<gene>
    <name evidence="1" type="ORF">SPARVUS_LOCUS3917341</name>
</gene>
<accession>A0ABN9BZN1</accession>
<protein>
    <submittedName>
        <fullName evidence="1">Uncharacterized protein</fullName>
    </submittedName>
</protein>